<dbReference type="eggNOG" id="KOG3102">
    <property type="taxonomic scope" value="Eukaryota"/>
</dbReference>
<dbReference type="GO" id="GO:0005634">
    <property type="term" value="C:nucleus"/>
    <property type="evidence" value="ECO:0007669"/>
    <property type="project" value="UniProtKB-SubCell"/>
</dbReference>
<name>R7YQW1_CONA1</name>
<dbReference type="Gene3D" id="3.90.1140.10">
    <property type="entry name" value="Cyclic phosphodiesterase"/>
    <property type="match status" value="1"/>
</dbReference>
<keyword evidence="4 5" id="KW-0539">Nucleus</keyword>
<dbReference type="GO" id="GO:0016829">
    <property type="term" value="F:lyase activity"/>
    <property type="evidence" value="ECO:0007669"/>
    <property type="project" value="UniProtKB-KW"/>
</dbReference>
<keyword evidence="2 5" id="KW-0378">Hydrolase</keyword>
<evidence type="ECO:0000256" key="1">
    <source>
        <dbReference type="ARBA" id="ARBA00022722"/>
    </source>
</evidence>
<dbReference type="GO" id="GO:1990838">
    <property type="term" value="F:poly(U)-specific exoribonuclease activity, producing 3' uridine cyclic phosphate ends"/>
    <property type="evidence" value="ECO:0007669"/>
    <property type="project" value="UniProtKB-UniRule"/>
</dbReference>
<accession>R7YQW1</accession>
<dbReference type="PANTHER" id="PTHR13522">
    <property type="entry name" value="U6 SNRNA PHOSPHODIESTERASE 1"/>
    <property type="match status" value="1"/>
</dbReference>
<organism evidence="7 8">
    <name type="scientific">Coniosporium apollinis (strain CBS 100218)</name>
    <name type="common">Rock-inhabiting black yeast</name>
    <dbReference type="NCBI Taxonomy" id="1168221"/>
    <lineage>
        <taxon>Eukaryota</taxon>
        <taxon>Fungi</taxon>
        <taxon>Dikarya</taxon>
        <taxon>Ascomycota</taxon>
        <taxon>Pezizomycotina</taxon>
        <taxon>Dothideomycetes</taxon>
        <taxon>Dothideomycetes incertae sedis</taxon>
        <taxon>Coniosporium</taxon>
    </lineage>
</organism>
<feature type="active site" description="Proton donor/acceptor" evidence="5">
    <location>
        <position position="143"/>
    </location>
</feature>
<evidence type="ECO:0000256" key="4">
    <source>
        <dbReference type="ARBA" id="ARBA00023242"/>
    </source>
</evidence>
<gene>
    <name evidence="5" type="primary">USB1</name>
    <name evidence="7" type="ORF">W97_03414</name>
</gene>
<dbReference type="GO" id="GO:0034477">
    <property type="term" value="P:U6 snRNA 3'-end processing"/>
    <property type="evidence" value="ECO:0007669"/>
    <property type="project" value="UniProtKB-UniRule"/>
</dbReference>
<dbReference type="RefSeq" id="XP_007779501.1">
    <property type="nucleotide sequence ID" value="XM_007781311.1"/>
</dbReference>
<feature type="active site" description="Proton donor/acceptor" evidence="5">
    <location>
        <position position="268"/>
    </location>
</feature>
<protein>
    <recommendedName>
        <fullName evidence="5">U6 snRNA phosphodiesterase</fullName>
        <ecNumber evidence="5">3.1.4.-</ecNumber>
    </recommendedName>
</protein>
<keyword evidence="8" id="KW-1185">Reference proteome</keyword>
<dbReference type="STRING" id="1168221.R7YQW1"/>
<evidence type="ECO:0000256" key="2">
    <source>
        <dbReference type="ARBA" id="ARBA00022801"/>
    </source>
</evidence>
<dbReference type="Proteomes" id="UP000016924">
    <property type="component" value="Unassembled WGS sequence"/>
</dbReference>
<evidence type="ECO:0000256" key="3">
    <source>
        <dbReference type="ARBA" id="ARBA00023239"/>
    </source>
</evidence>
<comment type="subcellular location">
    <subcellularLocation>
        <location evidence="5">Nucleus</location>
    </subcellularLocation>
</comment>
<dbReference type="Pfam" id="PF09749">
    <property type="entry name" value="HVSL"/>
    <property type="match status" value="1"/>
</dbReference>
<comment type="function">
    <text evidence="5">Phosphodiesterase responsible for the U6 snRNA 3' end processing. Acts as an exoribonuclease (RNase) responsible for trimming the poly(U) tract of the last nucleotides in the pre-U6 snRNA molecule, leading to the formation of mature U6 snRNA.</text>
</comment>
<feature type="compositionally biased region" description="Pro residues" evidence="6">
    <location>
        <begin position="40"/>
        <end position="50"/>
    </location>
</feature>
<keyword evidence="1 5" id="KW-0540">Nuclease</keyword>
<dbReference type="HOGENOM" id="CLU_050234_1_0_1"/>
<keyword evidence="3" id="KW-0456">Lyase</keyword>
<evidence type="ECO:0000313" key="8">
    <source>
        <dbReference type="Proteomes" id="UP000016924"/>
    </source>
</evidence>
<comment type="similarity">
    <text evidence="5">Belongs to the 2H phosphoesterase superfamily. USB1 family.</text>
</comment>
<dbReference type="PANTHER" id="PTHR13522:SF3">
    <property type="entry name" value="U6 SNRNA PHOSPHODIESTERASE 1"/>
    <property type="match status" value="1"/>
</dbReference>
<dbReference type="OrthoDB" id="49151at2759"/>
<feature type="region of interest" description="Disordered" evidence="6">
    <location>
        <begin position="1"/>
        <end position="54"/>
    </location>
</feature>
<proteinExistence type="inferred from homology"/>
<evidence type="ECO:0000313" key="7">
    <source>
        <dbReference type="EMBL" id="EON64184.1"/>
    </source>
</evidence>
<dbReference type="HAMAP" id="MF_03040">
    <property type="entry name" value="USB1"/>
    <property type="match status" value="1"/>
</dbReference>
<evidence type="ECO:0000256" key="5">
    <source>
        <dbReference type="HAMAP-Rule" id="MF_03040"/>
    </source>
</evidence>
<dbReference type="OMA" id="FHVSIGW"/>
<dbReference type="EMBL" id="JH767567">
    <property type="protein sequence ID" value="EON64184.1"/>
    <property type="molecule type" value="Genomic_DNA"/>
</dbReference>
<dbReference type="EC" id="3.1.4.-" evidence="5"/>
<dbReference type="GeneID" id="19900725"/>
<dbReference type="AlphaFoldDB" id="R7YQW1"/>
<evidence type="ECO:0000256" key="6">
    <source>
        <dbReference type="SAM" id="MobiDB-lite"/>
    </source>
</evidence>
<dbReference type="InterPro" id="IPR027521">
    <property type="entry name" value="Usb1"/>
</dbReference>
<reference evidence="8" key="1">
    <citation type="submission" date="2012-06" db="EMBL/GenBank/DDBJ databases">
        <title>The genome sequence of Coniosporium apollinis CBS 100218.</title>
        <authorList>
            <consortium name="The Broad Institute Genome Sequencing Platform"/>
            <person name="Cuomo C."/>
            <person name="Gorbushina A."/>
            <person name="Noack S."/>
            <person name="Walker B."/>
            <person name="Young S.K."/>
            <person name="Zeng Q."/>
            <person name="Gargeya S."/>
            <person name="Fitzgerald M."/>
            <person name="Haas B."/>
            <person name="Abouelleil A."/>
            <person name="Alvarado L."/>
            <person name="Arachchi H.M."/>
            <person name="Berlin A.M."/>
            <person name="Chapman S.B."/>
            <person name="Goldberg J."/>
            <person name="Griggs A."/>
            <person name="Gujja S."/>
            <person name="Hansen M."/>
            <person name="Howarth C."/>
            <person name="Imamovic A."/>
            <person name="Larimer J."/>
            <person name="McCowan C."/>
            <person name="Montmayeur A."/>
            <person name="Murphy C."/>
            <person name="Neiman D."/>
            <person name="Pearson M."/>
            <person name="Priest M."/>
            <person name="Roberts A."/>
            <person name="Saif S."/>
            <person name="Shea T."/>
            <person name="Sisk P."/>
            <person name="Sykes S."/>
            <person name="Wortman J."/>
            <person name="Nusbaum C."/>
            <person name="Birren B."/>
        </authorList>
    </citation>
    <scope>NUCLEOTIDE SEQUENCE [LARGE SCALE GENOMIC DNA]</scope>
    <source>
        <strain evidence="8">CBS 100218</strain>
    </source>
</reference>
<sequence>MVLVDYSDSEAEEDQKETVRINPANPVKSSISERKRKTPPEPAADLPPLPAGFHNLYSTATRASTQDDPSLHGGRKRSVPHVEGNWPTHVYLEWHPSQPESNSITNLIKIVNVRQTSKHSSEGAENAAHSLLQSDLSAALPLHISLSRSLVLQTPQRDPFLTTLTSHLRSSAVRPFRVAFTSLKWVPNFERTRWFLVLGVQKPERDELNRLLKASNDAAATLGLPPLYTNGGFAAGGDRDDGSVGKFQKPTQIRGRQVEQRDCSDAFHISIAWSLEAPEEELRDPMTQGEVVAILERETSKMQVLVEVVKVKIGNAVHSLSLATRNDAKERGILG</sequence>